<feature type="compositionally biased region" description="Low complexity" evidence="4">
    <location>
        <begin position="140"/>
        <end position="155"/>
    </location>
</feature>
<feature type="compositionally biased region" description="Basic residues" evidence="4">
    <location>
        <begin position="157"/>
        <end position="171"/>
    </location>
</feature>
<keyword evidence="2" id="KW-0238">DNA-binding</keyword>
<dbReference type="GO" id="GO:0003700">
    <property type="term" value="F:DNA-binding transcription factor activity"/>
    <property type="evidence" value="ECO:0007669"/>
    <property type="project" value="TreeGrafter"/>
</dbReference>
<feature type="domain" description="HTH myb-type" evidence="6">
    <location>
        <begin position="374"/>
        <end position="421"/>
    </location>
</feature>
<feature type="region of interest" description="Disordered" evidence="4">
    <location>
        <begin position="1"/>
        <end position="220"/>
    </location>
</feature>
<dbReference type="SUPFAM" id="SSF46689">
    <property type="entry name" value="Homeodomain-like"/>
    <property type="match status" value="2"/>
</dbReference>
<feature type="domain" description="Myb-like" evidence="5">
    <location>
        <begin position="420"/>
        <end position="483"/>
    </location>
</feature>
<protein>
    <submittedName>
        <fullName evidence="7 8">Uncharacterized protein</fullName>
    </submittedName>
</protein>
<dbReference type="EnsemblFungi" id="PTTG_03346-t43_1">
    <property type="protein sequence ID" value="PTTG_03346-t43_1-p1"/>
    <property type="gene ID" value="PTTG_03346"/>
</dbReference>
<evidence type="ECO:0000313" key="8">
    <source>
        <dbReference type="EnsemblFungi" id="PTTG_03346-t43_1-p1"/>
    </source>
</evidence>
<reference evidence="7" key="2">
    <citation type="submission" date="2016-05" db="EMBL/GenBank/DDBJ databases">
        <title>Comparative analysis highlights variable genome content of wheat rusts and divergence of the mating loci.</title>
        <authorList>
            <person name="Cuomo C.A."/>
            <person name="Bakkeren G."/>
            <person name="Szabo L."/>
            <person name="Khalil H."/>
            <person name="Joly D."/>
            <person name="Goldberg J."/>
            <person name="Young S."/>
            <person name="Zeng Q."/>
            <person name="Fellers J."/>
        </authorList>
    </citation>
    <scope>NUCLEOTIDE SEQUENCE [LARGE SCALE GENOMIC DNA]</scope>
    <source>
        <strain evidence="7">1-1 BBBD Race 1</strain>
    </source>
</reference>
<dbReference type="InterPro" id="IPR009057">
    <property type="entry name" value="Homeodomain-like_sf"/>
</dbReference>
<dbReference type="AlphaFoldDB" id="A0A180GBP3"/>
<dbReference type="Proteomes" id="UP000005240">
    <property type="component" value="Unassembled WGS sequence"/>
</dbReference>
<dbReference type="PROSITE" id="PS51294">
    <property type="entry name" value="HTH_MYB"/>
    <property type="match status" value="1"/>
</dbReference>
<dbReference type="PROSITE" id="PS50090">
    <property type="entry name" value="MYB_LIKE"/>
    <property type="match status" value="2"/>
</dbReference>
<accession>A0A180GBP3</accession>
<dbReference type="PANTHER" id="PTHR46380">
    <property type="entry name" value="CYCLIN-D-BINDING MYB-LIKE TRANSCRIPTION FACTOR 1"/>
    <property type="match status" value="1"/>
</dbReference>
<dbReference type="OrthoDB" id="2507391at2759"/>
<feature type="compositionally biased region" description="Acidic residues" evidence="4">
    <location>
        <begin position="614"/>
        <end position="623"/>
    </location>
</feature>
<dbReference type="InterPro" id="IPR001005">
    <property type="entry name" value="SANT/Myb"/>
</dbReference>
<feature type="compositionally biased region" description="Basic residues" evidence="4">
    <location>
        <begin position="16"/>
        <end position="32"/>
    </location>
</feature>
<evidence type="ECO:0000259" key="6">
    <source>
        <dbReference type="PROSITE" id="PS51294"/>
    </source>
</evidence>
<keyword evidence="9" id="KW-1185">Reference proteome</keyword>
<comment type="subcellular location">
    <subcellularLocation>
        <location evidence="1">Nucleus</location>
    </subcellularLocation>
</comment>
<evidence type="ECO:0000313" key="7">
    <source>
        <dbReference type="EMBL" id="OAV89772.1"/>
    </source>
</evidence>
<dbReference type="STRING" id="630390.A0A180GBP3"/>
<dbReference type="InterPro" id="IPR017930">
    <property type="entry name" value="Myb_dom"/>
</dbReference>
<evidence type="ECO:0000313" key="9">
    <source>
        <dbReference type="Proteomes" id="UP000005240"/>
    </source>
</evidence>
<feature type="compositionally biased region" description="Acidic residues" evidence="4">
    <location>
        <begin position="667"/>
        <end position="718"/>
    </location>
</feature>
<feature type="region of interest" description="Disordered" evidence="4">
    <location>
        <begin position="604"/>
        <end position="762"/>
    </location>
</feature>
<reference evidence="8 9" key="3">
    <citation type="journal article" date="2017" name="G3 (Bethesda)">
        <title>Comparative analysis highlights variable genome content of wheat rusts and divergence of the mating loci.</title>
        <authorList>
            <person name="Cuomo C.A."/>
            <person name="Bakkeren G."/>
            <person name="Khalil H.B."/>
            <person name="Panwar V."/>
            <person name="Joly D."/>
            <person name="Linning R."/>
            <person name="Sakthikumar S."/>
            <person name="Song X."/>
            <person name="Adiconis X."/>
            <person name="Fan L."/>
            <person name="Goldberg J.M."/>
            <person name="Levin J.Z."/>
            <person name="Young S."/>
            <person name="Zeng Q."/>
            <person name="Anikster Y."/>
            <person name="Bruce M."/>
            <person name="Wang M."/>
            <person name="Yin C."/>
            <person name="McCallum B."/>
            <person name="Szabo L.J."/>
            <person name="Hulbert S."/>
            <person name="Chen X."/>
            <person name="Fellers J.P."/>
        </authorList>
    </citation>
    <scope>NUCLEOTIDE SEQUENCE</scope>
    <source>
        <strain evidence="8">isolate 1-1 / race 1 (BBBD)</strain>
        <strain evidence="9">Isolate 1-1 / race 1 (BBBD)</strain>
    </source>
</reference>
<feature type="compositionally biased region" description="Basic and acidic residues" evidence="4">
    <location>
        <begin position="47"/>
        <end position="61"/>
    </location>
</feature>
<proteinExistence type="predicted"/>
<feature type="compositionally biased region" description="Basic and acidic residues" evidence="4">
    <location>
        <begin position="624"/>
        <end position="666"/>
    </location>
</feature>
<evidence type="ECO:0000256" key="4">
    <source>
        <dbReference type="SAM" id="MobiDB-lite"/>
    </source>
</evidence>
<keyword evidence="3" id="KW-0539">Nucleus</keyword>
<name>A0A180GBP3_PUCT1</name>
<reference evidence="7" key="1">
    <citation type="submission" date="2009-11" db="EMBL/GenBank/DDBJ databases">
        <authorList>
            <consortium name="The Broad Institute Genome Sequencing Platform"/>
            <person name="Ward D."/>
            <person name="Feldgarden M."/>
            <person name="Earl A."/>
            <person name="Young S.K."/>
            <person name="Zeng Q."/>
            <person name="Koehrsen M."/>
            <person name="Alvarado L."/>
            <person name="Berlin A."/>
            <person name="Bochicchio J."/>
            <person name="Borenstein D."/>
            <person name="Chapman S.B."/>
            <person name="Chen Z."/>
            <person name="Engels R."/>
            <person name="Freedman E."/>
            <person name="Gellesch M."/>
            <person name="Goldberg J."/>
            <person name="Griggs A."/>
            <person name="Gujja S."/>
            <person name="Heilman E."/>
            <person name="Heiman D."/>
            <person name="Hepburn T."/>
            <person name="Howarth C."/>
            <person name="Jen D."/>
            <person name="Larson L."/>
            <person name="Lewis B."/>
            <person name="Mehta T."/>
            <person name="Park D."/>
            <person name="Pearson M."/>
            <person name="Roberts A."/>
            <person name="Saif S."/>
            <person name="Shea T."/>
            <person name="Shenoy N."/>
            <person name="Sisk P."/>
            <person name="Stolte C."/>
            <person name="Sykes S."/>
            <person name="Thomson T."/>
            <person name="Walk T."/>
            <person name="White J."/>
            <person name="Yandava C."/>
            <person name="Izard J."/>
            <person name="Baranova O.V."/>
            <person name="Blanton J.M."/>
            <person name="Tanner A.C."/>
            <person name="Dewhirst F.E."/>
            <person name="Haas B."/>
            <person name="Nusbaum C."/>
            <person name="Birren B."/>
        </authorList>
    </citation>
    <scope>NUCLEOTIDE SEQUENCE [LARGE SCALE GENOMIC DNA]</scope>
    <source>
        <strain evidence="7">1-1 BBBD Race 1</strain>
    </source>
</reference>
<dbReference type="EMBL" id="ADAS02000118">
    <property type="protein sequence ID" value="OAV89772.1"/>
    <property type="molecule type" value="Genomic_DNA"/>
</dbReference>
<dbReference type="CDD" id="cd00167">
    <property type="entry name" value="SANT"/>
    <property type="match status" value="1"/>
</dbReference>
<evidence type="ECO:0000259" key="5">
    <source>
        <dbReference type="PROSITE" id="PS50090"/>
    </source>
</evidence>
<evidence type="ECO:0000256" key="2">
    <source>
        <dbReference type="ARBA" id="ARBA00023125"/>
    </source>
</evidence>
<feature type="compositionally biased region" description="Basic residues" evidence="4">
    <location>
        <begin position="737"/>
        <end position="749"/>
    </location>
</feature>
<organism evidence="7">
    <name type="scientific">Puccinia triticina (isolate 1-1 / race 1 (BBBD))</name>
    <name type="common">Brown leaf rust fungus</name>
    <dbReference type="NCBI Taxonomy" id="630390"/>
    <lineage>
        <taxon>Eukaryota</taxon>
        <taxon>Fungi</taxon>
        <taxon>Dikarya</taxon>
        <taxon>Basidiomycota</taxon>
        <taxon>Pucciniomycotina</taxon>
        <taxon>Pucciniomycetes</taxon>
        <taxon>Pucciniales</taxon>
        <taxon>Pucciniaceae</taxon>
        <taxon>Puccinia</taxon>
    </lineage>
</organism>
<feature type="domain" description="Myb-like" evidence="5">
    <location>
        <begin position="368"/>
        <end position="417"/>
    </location>
</feature>
<sequence>MQADTETNAAEAEWKKQRKEKKKLRRLERKRKRDEPEEPQAEGPHPTTDKHQSQHNHDRVAKPQTCPADNGLSGQTDSSPTTEALAGSTNELVPPKKKKKRKEENRALDDLIPSVIANNEAQDDRPPGCFNNRVQTTAVSGSAASEPIPPSESSGKAARKLHSRKKAKKSGKATQSTSDSIPPPESSATPETKLDAPRKKVRRSAKATPDKGLKTAWRKDRGDSTWKAKDAVEDPDLDRILIDSSNLELLHKSHVPLFFQERIVNITCREILATKWLDITHLNELTALFGLKFKKGLFSTAEKTTIANMIEKYCQEQGISTQQFRELLAQKKKKGDGHSVKQVVPTISDELPGRPLISVWKYIRRAYDAKGRLGPWTPEEEAALVEAHRKHGQSWTAISEAVGRSADDCKDRWRNYSSVRAVQNQGEWSQEETEHLSKLLATSKSIYSDPKSLSCDGLWTWISQEMKGRRSPAQCRAKWATSLQCRWVNDGEIRPWTNRDTLHLAQQLKKLGLVDEVGFDWKQLLKVDEGWEVYNNQYMQRKWKMIQKYEQKKHRAAWECSRESADPSDPPPLGNQQIIDKLIEKWSSKDDAVLDSPLITKGRKRQYKSKAIVEEEDTEEEGHVEEGKDQAGKDQAGKDQAGKDQAGKDQAGKDQAGKDQAGKEEEGKEEEGQEEEGQEEEEKEEEGKEEEGKEEEGKEEEGKEEEGKEEEGMEEEGKEEGVSDKKSQTKASEKKTSHTKKSYKKKIYRSKSVIDTDDSDAN</sequence>
<dbReference type="SMART" id="SM00717">
    <property type="entry name" value="SANT"/>
    <property type="match status" value="2"/>
</dbReference>
<dbReference type="GO" id="GO:0000976">
    <property type="term" value="F:transcription cis-regulatory region binding"/>
    <property type="evidence" value="ECO:0007669"/>
    <property type="project" value="TreeGrafter"/>
</dbReference>
<reference evidence="8" key="4">
    <citation type="submission" date="2025-05" db="UniProtKB">
        <authorList>
            <consortium name="EnsemblFungi"/>
        </authorList>
    </citation>
    <scope>IDENTIFICATION</scope>
    <source>
        <strain evidence="8">isolate 1-1 / race 1 (BBBD)</strain>
    </source>
</reference>
<dbReference type="Gene3D" id="1.10.10.60">
    <property type="entry name" value="Homeodomain-like"/>
    <property type="match status" value="2"/>
</dbReference>
<dbReference type="InterPro" id="IPR051651">
    <property type="entry name" value="DMTF1_DNA-bind_reg"/>
</dbReference>
<dbReference type="Pfam" id="PF00249">
    <property type="entry name" value="Myb_DNA-binding"/>
    <property type="match status" value="1"/>
</dbReference>
<feature type="compositionally biased region" description="Polar residues" evidence="4">
    <location>
        <begin position="72"/>
        <end position="91"/>
    </location>
</feature>
<dbReference type="PANTHER" id="PTHR46380:SF2">
    <property type="entry name" value="CYCLIN-D-BINDING MYB-LIKE TRANSCRIPTION FACTOR 1"/>
    <property type="match status" value="1"/>
</dbReference>
<feature type="compositionally biased region" description="Basic and acidic residues" evidence="4">
    <location>
        <begin position="719"/>
        <end position="736"/>
    </location>
</feature>
<feature type="compositionally biased region" description="Polar residues" evidence="4">
    <location>
        <begin position="172"/>
        <end position="190"/>
    </location>
</feature>
<evidence type="ECO:0000256" key="1">
    <source>
        <dbReference type="ARBA" id="ARBA00004123"/>
    </source>
</evidence>
<dbReference type="GO" id="GO:0005634">
    <property type="term" value="C:nucleus"/>
    <property type="evidence" value="ECO:0007669"/>
    <property type="project" value="UniProtKB-SubCell"/>
</dbReference>
<gene>
    <name evidence="7" type="ORF">PTTG_03346</name>
</gene>
<evidence type="ECO:0000256" key="3">
    <source>
        <dbReference type="ARBA" id="ARBA00023242"/>
    </source>
</evidence>
<dbReference type="VEuPathDB" id="FungiDB:PTTG_03346"/>
<feature type="compositionally biased region" description="Basic and acidic residues" evidence="4">
    <location>
        <begin position="208"/>
        <end position="220"/>
    </location>
</feature>